<reference evidence="4" key="2">
    <citation type="submission" date="2019-01" db="EMBL/GenBank/DDBJ databases">
        <title>Genome sequence of Desulfonema ishimotonii strain Tokyo 01.</title>
        <authorList>
            <person name="Fukui M."/>
        </authorList>
    </citation>
    <scope>NUCLEOTIDE SEQUENCE [LARGE SCALE GENOMIC DNA]</scope>
    <source>
        <strain evidence="4">Tokyo 01</strain>
    </source>
</reference>
<dbReference type="InterPro" id="IPR002071">
    <property type="entry name" value="Thermonucl_AS"/>
</dbReference>
<feature type="transmembrane region" description="Helical" evidence="1">
    <location>
        <begin position="6"/>
        <end position="24"/>
    </location>
</feature>
<dbReference type="SMART" id="SM00318">
    <property type="entry name" value="SNc"/>
    <property type="match status" value="1"/>
</dbReference>
<comment type="caution">
    <text evidence="3">The sequence shown here is derived from an EMBL/GenBank/DDBJ whole genome shotgun (WGS) entry which is preliminary data.</text>
</comment>
<organism evidence="3 4">
    <name type="scientific">Desulfonema ishimotonii</name>
    <dbReference type="NCBI Taxonomy" id="45657"/>
    <lineage>
        <taxon>Bacteria</taxon>
        <taxon>Pseudomonadati</taxon>
        <taxon>Thermodesulfobacteriota</taxon>
        <taxon>Desulfobacteria</taxon>
        <taxon>Desulfobacterales</taxon>
        <taxon>Desulfococcaceae</taxon>
        <taxon>Desulfonema</taxon>
    </lineage>
</organism>
<dbReference type="InterPro" id="IPR035437">
    <property type="entry name" value="SNase_OB-fold_sf"/>
</dbReference>
<evidence type="ECO:0000256" key="1">
    <source>
        <dbReference type="SAM" id="Phobius"/>
    </source>
</evidence>
<dbReference type="PROSITE" id="PS01284">
    <property type="entry name" value="TNASE_2"/>
    <property type="match status" value="1"/>
</dbReference>
<keyword evidence="4" id="KW-1185">Reference proteome</keyword>
<evidence type="ECO:0000313" key="4">
    <source>
        <dbReference type="Proteomes" id="UP000288096"/>
    </source>
</evidence>
<proteinExistence type="predicted"/>
<evidence type="ECO:0000259" key="2">
    <source>
        <dbReference type="PROSITE" id="PS50830"/>
    </source>
</evidence>
<dbReference type="EMBL" id="BEXT01000001">
    <property type="protein sequence ID" value="GBC59543.1"/>
    <property type="molecule type" value="Genomic_DNA"/>
</dbReference>
<gene>
    <name evidence="3" type="ORF">DENIS_0482</name>
</gene>
<dbReference type="InterPro" id="IPR016071">
    <property type="entry name" value="Staphylococal_nuclease_OB-fold"/>
</dbReference>
<keyword evidence="1" id="KW-1133">Transmembrane helix</keyword>
<feature type="domain" description="TNase-like" evidence="2">
    <location>
        <begin position="41"/>
        <end position="157"/>
    </location>
</feature>
<sequence>MSETHYVIIIGSAVAALLCFMLLLRRGGDPLPERDPKCIWHSTVIRIDKVYDGDTFFAHVKGHFPIDKKPVGIRVRGVDTPEMKGSRPSVKKKAVKAKQLVESELRNARKIHLYNISMKDKYGRMLATVFCDRRDLGRMLIEKKLAKTYDGGKKAAW</sequence>
<dbReference type="AlphaFoldDB" id="A0A401FRF5"/>
<dbReference type="Pfam" id="PF00565">
    <property type="entry name" value="SNase"/>
    <property type="match status" value="1"/>
</dbReference>
<dbReference type="RefSeq" id="WP_124327050.1">
    <property type="nucleotide sequence ID" value="NZ_BEXT01000001.1"/>
</dbReference>
<reference evidence="4" key="1">
    <citation type="submission" date="2017-11" db="EMBL/GenBank/DDBJ databases">
        <authorList>
            <person name="Watanabe M."/>
            <person name="Kojima H."/>
        </authorList>
    </citation>
    <scope>NUCLEOTIDE SEQUENCE [LARGE SCALE GENOMIC DNA]</scope>
    <source>
        <strain evidence="4">Tokyo 01</strain>
    </source>
</reference>
<dbReference type="Proteomes" id="UP000288096">
    <property type="component" value="Unassembled WGS sequence"/>
</dbReference>
<dbReference type="GO" id="GO:0004518">
    <property type="term" value="F:nuclease activity"/>
    <property type="evidence" value="ECO:0007669"/>
    <property type="project" value="InterPro"/>
</dbReference>
<keyword evidence="1" id="KW-0472">Membrane</keyword>
<accession>A0A401FRF5</accession>
<dbReference type="PROSITE" id="PS50830">
    <property type="entry name" value="TNASE_3"/>
    <property type="match status" value="1"/>
</dbReference>
<dbReference type="OrthoDB" id="309040at2"/>
<protein>
    <submittedName>
        <fullName evidence="3">Nuclease</fullName>
    </submittedName>
</protein>
<dbReference type="SUPFAM" id="SSF50199">
    <property type="entry name" value="Staphylococcal nuclease"/>
    <property type="match status" value="1"/>
</dbReference>
<dbReference type="Gene3D" id="2.40.50.90">
    <property type="match status" value="1"/>
</dbReference>
<name>A0A401FRF5_9BACT</name>
<dbReference type="GO" id="GO:0003676">
    <property type="term" value="F:nucleic acid binding"/>
    <property type="evidence" value="ECO:0007669"/>
    <property type="project" value="InterPro"/>
</dbReference>
<keyword evidence="1" id="KW-0812">Transmembrane</keyword>
<evidence type="ECO:0000313" key="3">
    <source>
        <dbReference type="EMBL" id="GBC59543.1"/>
    </source>
</evidence>